<dbReference type="SUPFAM" id="SSF143100">
    <property type="entry name" value="TTHA1013/TTHA0281-like"/>
    <property type="match status" value="1"/>
</dbReference>
<dbReference type="Gene3D" id="3.30.160.250">
    <property type="match status" value="1"/>
</dbReference>
<dbReference type="Proteomes" id="UP000230353">
    <property type="component" value="Unassembled WGS sequence"/>
</dbReference>
<sequence length="81" mass="9517">MKLYIAQYIEKRLRKAEYEYDEKTKSWCASISDLPGAYAQADTVEEVREKLSEVIEDYILVSLQERHSLPGFKKLPVKIYT</sequence>
<comment type="caution">
    <text evidence="1">The sequence shown here is derived from an EMBL/GenBank/DDBJ whole genome shotgun (WGS) entry which is preliminary data.</text>
</comment>
<dbReference type="EMBL" id="PEZL01000025">
    <property type="protein sequence ID" value="PIS13431.1"/>
    <property type="molecule type" value="Genomic_DNA"/>
</dbReference>
<accession>A0A2H0WL91</accession>
<reference evidence="2" key="1">
    <citation type="submission" date="2017-09" db="EMBL/GenBank/DDBJ databases">
        <title>Depth-based differentiation of microbial function through sediment-hosted aquifers and enrichment of novel symbionts in the deep terrestrial subsurface.</title>
        <authorList>
            <person name="Probst A.J."/>
            <person name="Ladd B."/>
            <person name="Jarett J.K."/>
            <person name="Geller-Mcgrath D.E."/>
            <person name="Sieber C.M.K."/>
            <person name="Emerson J.B."/>
            <person name="Anantharaman K."/>
            <person name="Thomas B.C."/>
            <person name="Malmstrom R."/>
            <person name="Stieglmeier M."/>
            <person name="Klingl A."/>
            <person name="Woyke T."/>
            <person name="Ryan C.M."/>
            <person name="Banfield J.F."/>
        </authorList>
    </citation>
    <scope>NUCLEOTIDE SEQUENCE [LARGE SCALE GENOMIC DNA]</scope>
</reference>
<dbReference type="Pfam" id="PF21748">
    <property type="entry name" value="UPF0150"/>
    <property type="match status" value="1"/>
</dbReference>
<gene>
    <name evidence="1" type="ORF">COT67_01820</name>
</gene>
<evidence type="ECO:0000313" key="2">
    <source>
        <dbReference type="Proteomes" id="UP000230353"/>
    </source>
</evidence>
<evidence type="ECO:0000313" key="1">
    <source>
        <dbReference type="EMBL" id="PIS13431.1"/>
    </source>
</evidence>
<dbReference type="InterPro" id="IPR035069">
    <property type="entry name" value="TTHA1013/TTHA0281-like"/>
</dbReference>
<organism evidence="1 2">
    <name type="scientific">Candidatus Tagabacteria bacterium CG09_land_8_20_14_0_10_41_14</name>
    <dbReference type="NCBI Taxonomy" id="1975021"/>
    <lineage>
        <taxon>Bacteria</taxon>
        <taxon>Candidatus Tagaibacteriota</taxon>
    </lineage>
</organism>
<name>A0A2H0WL91_9BACT</name>
<dbReference type="AlphaFoldDB" id="A0A2H0WL91"/>
<proteinExistence type="predicted"/>
<dbReference type="InterPro" id="IPR049389">
    <property type="entry name" value="TTHA0281-like"/>
</dbReference>
<protein>
    <submittedName>
        <fullName evidence="1">Uncharacterized protein</fullName>
    </submittedName>
</protein>